<dbReference type="SMART" id="SM00441">
    <property type="entry name" value="FF"/>
    <property type="match status" value="3"/>
</dbReference>
<dbReference type="GO" id="GO:0005685">
    <property type="term" value="C:U1 snRNP"/>
    <property type="evidence" value="ECO:0007669"/>
    <property type="project" value="TreeGrafter"/>
</dbReference>
<dbReference type="AlphaFoldDB" id="A0AAD3CX49"/>
<dbReference type="SUPFAM" id="SSF51045">
    <property type="entry name" value="WW domain"/>
    <property type="match status" value="1"/>
</dbReference>
<dbReference type="SMART" id="SM00456">
    <property type="entry name" value="WW"/>
    <property type="match status" value="2"/>
</dbReference>
<sequence length="766" mass="86999">MTSVKPLSGASAYQDLCQAFSCSLITRSSISVTNRRAHTQSTVPNDDSRNGPRPPPRRDGRPNHHNMNRAPFSPRGGGRGRFGRGGRNYDNMNGRGFPGRGRFDDMNGRGFPGRGRGRGPRMPPPPGRGFRPNGRGNMNQRPFQGQRPHPHMNQNNRRPPPRHIQNRPFNQHPPNSNNNMHMQNGMNQYQQPPPQSQHAGPSHIPPPMSAPPQQMINNQMMPMQTIPQQQMPFQTQPFQQNSVLPQQIIAGAQVAPLNPAAEARNWSTHKSPDGVDYYYNSATGVSTYTRPSCLAPNYTAVSATVTTSTVNASQKRKWTQHLDKNSGRTYYYDGTTTTWEKPSDLDDNDEGEHEASEAPTKKIKKNEEKKSLYGSKAEATAAFKGLLLAKDITPGMSFAEVTKICSSDKRWEACSSTGEKKQALAEFQTKRANELKEEKRQEKIRARDAFMKLLTDKLPSVSEFNANNKTPFQEIREYLVKDDRFHAVEDESEREEMYHDFIEEIRKRDERQKRNKKRDAKDSFLAFLKAKEELGALTFASTWHSFVSALGEDEKTHKDFIVSPHMSDQNRQLYFADYVIGLQVAEDEKRRRIREARKRSEKAQRDAFRDTLTALARDGKIFPSSRWRNVEEILVGKESYAPVKEQGRNEPQNLFEDFVDEWNDIYHGDKAFLSDMMGKAKESIVTLDTKYDQFTKNLLDSVAHSPDLYSDVRKIIQDDNPVSSARILYDEIIAARKAAKSRGRPAYGDSSEDEGEIVEDGEITDE</sequence>
<feature type="compositionally biased region" description="Basic and acidic residues" evidence="1">
    <location>
        <begin position="46"/>
        <end position="62"/>
    </location>
</feature>
<feature type="compositionally biased region" description="Gly residues" evidence="1">
    <location>
        <begin position="75"/>
        <end position="86"/>
    </location>
</feature>
<accession>A0AAD3CX49</accession>
<feature type="region of interest" description="Disordered" evidence="1">
    <location>
        <begin position="33"/>
        <end position="215"/>
    </location>
</feature>
<evidence type="ECO:0000313" key="4">
    <source>
        <dbReference type="EMBL" id="GFH52214.1"/>
    </source>
</evidence>
<dbReference type="Gene3D" id="2.20.70.10">
    <property type="match status" value="2"/>
</dbReference>
<keyword evidence="5" id="KW-1185">Reference proteome</keyword>
<dbReference type="CDD" id="cd00201">
    <property type="entry name" value="WW"/>
    <property type="match status" value="1"/>
</dbReference>
<organism evidence="4 5">
    <name type="scientific">Chaetoceros tenuissimus</name>
    <dbReference type="NCBI Taxonomy" id="426638"/>
    <lineage>
        <taxon>Eukaryota</taxon>
        <taxon>Sar</taxon>
        <taxon>Stramenopiles</taxon>
        <taxon>Ochrophyta</taxon>
        <taxon>Bacillariophyta</taxon>
        <taxon>Coscinodiscophyceae</taxon>
        <taxon>Chaetocerotophycidae</taxon>
        <taxon>Chaetocerotales</taxon>
        <taxon>Chaetocerotaceae</taxon>
        <taxon>Chaetoceros</taxon>
    </lineage>
</organism>
<feature type="domain" description="WW" evidence="2">
    <location>
        <begin position="266"/>
        <end position="293"/>
    </location>
</feature>
<feature type="compositionally biased region" description="Basic and acidic residues" evidence="1">
    <location>
        <begin position="353"/>
        <end position="371"/>
    </location>
</feature>
<feature type="region of interest" description="Disordered" evidence="1">
    <location>
        <begin position="337"/>
        <end position="371"/>
    </location>
</feature>
<protein>
    <submittedName>
        <fullName evidence="4">Uncharacterized protein</fullName>
    </submittedName>
</protein>
<comment type="caution">
    <text evidence="4">The sequence shown here is derived from an EMBL/GenBank/DDBJ whole genome shotgun (WGS) entry which is preliminary data.</text>
</comment>
<evidence type="ECO:0000313" key="5">
    <source>
        <dbReference type="Proteomes" id="UP001054902"/>
    </source>
</evidence>
<feature type="domain" description="FF" evidence="3">
    <location>
        <begin position="443"/>
        <end position="504"/>
    </location>
</feature>
<dbReference type="Proteomes" id="UP001054902">
    <property type="component" value="Unassembled WGS sequence"/>
</dbReference>
<feature type="region of interest" description="Disordered" evidence="1">
    <location>
        <begin position="738"/>
        <end position="766"/>
    </location>
</feature>
<dbReference type="PANTHER" id="PTHR11864">
    <property type="entry name" value="PRE-MRNA-PROCESSING PROTEIN PRP40"/>
    <property type="match status" value="1"/>
</dbReference>
<reference evidence="4 5" key="1">
    <citation type="journal article" date="2021" name="Sci. Rep.">
        <title>The genome of the diatom Chaetoceros tenuissimus carries an ancient integrated fragment of an extant virus.</title>
        <authorList>
            <person name="Hongo Y."/>
            <person name="Kimura K."/>
            <person name="Takaki Y."/>
            <person name="Yoshida Y."/>
            <person name="Baba S."/>
            <person name="Kobayashi G."/>
            <person name="Nagasaki K."/>
            <person name="Hano T."/>
            <person name="Tomaru Y."/>
        </authorList>
    </citation>
    <scope>NUCLEOTIDE SEQUENCE [LARGE SCALE GENOMIC DNA]</scope>
    <source>
        <strain evidence="4 5">NIES-3715</strain>
    </source>
</reference>
<name>A0AAD3CX49_9STRA</name>
<feature type="compositionally biased region" description="Low complexity" evidence="1">
    <location>
        <begin position="170"/>
        <end position="190"/>
    </location>
</feature>
<feature type="compositionally biased region" description="Acidic residues" evidence="1">
    <location>
        <begin position="750"/>
        <end position="766"/>
    </location>
</feature>
<feature type="compositionally biased region" description="Low complexity" evidence="1">
    <location>
        <begin position="128"/>
        <end position="139"/>
    </location>
</feature>
<proteinExistence type="predicted"/>
<gene>
    <name evidence="4" type="ORF">CTEN210_08690</name>
</gene>
<dbReference type="PANTHER" id="PTHR11864:SF0">
    <property type="entry name" value="PRP40 PRE-MRNA PROCESSING FACTOR 40 HOMOLOG A (YEAST)"/>
    <property type="match status" value="1"/>
</dbReference>
<dbReference type="InterPro" id="IPR036517">
    <property type="entry name" value="FF_domain_sf"/>
</dbReference>
<dbReference type="InterPro" id="IPR002713">
    <property type="entry name" value="FF_domain"/>
</dbReference>
<dbReference type="PROSITE" id="PS01159">
    <property type="entry name" value="WW_DOMAIN_1"/>
    <property type="match status" value="1"/>
</dbReference>
<dbReference type="InterPro" id="IPR001202">
    <property type="entry name" value="WW_dom"/>
</dbReference>
<dbReference type="Gene3D" id="1.10.10.440">
    <property type="entry name" value="FF domain"/>
    <property type="match status" value="4"/>
</dbReference>
<dbReference type="GO" id="GO:0045292">
    <property type="term" value="P:mRNA cis splicing, via spliceosome"/>
    <property type="evidence" value="ECO:0007669"/>
    <property type="project" value="InterPro"/>
</dbReference>
<feature type="compositionally biased region" description="Polar residues" evidence="1">
    <location>
        <begin position="33"/>
        <end position="43"/>
    </location>
</feature>
<evidence type="ECO:0000256" key="1">
    <source>
        <dbReference type="SAM" id="MobiDB-lite"/>
    </source>
</evidence>
<dbReference type="Pfam" id="PF01846">
    <property type="entry name" value="FF"/>
    <property type="match status" value="2"/>
</dbReference>
<dbReference type="GO" id="GO:0071004">
    <property type="term" value="C:U2-type prespliceosome"/>
    <property type="evidence" value="ECO:0007669"/>
    <property type="project" value="TreeGrafter"/>
</dbReference>
<dbReference type="GO" id="GO:0003723">
    <property type="term" value="F:RNA binding"/>
    <property type="evidence" value="ECO:0007669"/>
    <property type="project" value="TreeGrafter"/>
</dbReference>
<dbReference type="EMBL" id="BLLK01000045">
    <property type="protein sequence ID" value="GFH52214.1"/>
    <property type="molecule type" value="Genomic_DNA"/>
</dbReference>
<dbReference type="InterPro" id="IPR036020">
    <property type="entry name" value="WW_dom_sf"/>
</dbReference>
<dbReference type="PROSITE" id="PS50020">
    <property type="entry name" value="WW_DOMAIN_2"/>
    <property type="match status" value="1"/>
</dbReference>
<evidence type="ECO:0000259" key="2">
    <source>
        <dbReference type="PROSITE" id="PS50020"/>
    </source>
</evidence>
<dbReference type="PROSITE" id="PS51676">
    <property type="entry name" value="FF"/>
    <property type="match status" value="1"/>
</dbReference>
<dbReference type="SUPFAM" id="SSF81698">
    <property type="entry name" value="FF domain"/>
    <property type="match status" value="4"/>
</dbReference>
<dbReference type="InterPro" id="IPR039726">
    <property type="entry name" value="Prp40-like"/>
</dbReference>
<evidence type="ECO:0000259" key="3">
    <source>
        <dbReference type="PROSITE" id="PS51676"/>
    </source>
</evidence>